<reference evidence="2" key="2">
    <citation type="submission" date="2013-07" db="EMBL/GenBank/DDBJ databases">
        <authorList>
            <consortium name="The Broad Institute Genome Sequencing Platform"/>
            <person name="Cuomo C."/>
            <person name="Litvintseva A."/>
            <person name="Chen Y."/>
            <person name="Heitman J."/>
            <person name="Sun S."/>
            <person name="Springer D."/>
            <person name="Dromer F."/>
            <person name="Young S.K."/>
            <person name="Zeng Q."/>
            <person name="Gargeya S."/>
            <person name="Fitzgerald M."/>
            <person name="Abouelleil A."/>
            <person name="Alvarado L."/>
            <person name="Berlin A.M."/>
            <person name="Chapman S.B."/>
            <person name="Dewar J."/>
            <person name="Goldberg J."/>
            <person name="Griggs A."/>
            <person name="Gujja S."/>
            <person name="Hansen M."/>
            <person name="Howarth C."/>
            <person name="Imamovic A."/>
            <person name="Larimer J."/>
            <person name="McCowan C."/>
            <person name="Murphy C."/>
            <person name="Pearson M."/>
            <person name="Priest M."/>
            <person name="Roberts A."/>
            <person name="Saif S."/>
            <person name="Shea T."/>
            <person name="Sykes S."/>
            <person name="Wortman J."/>
            <person name="Nusbaum C."/>
            <person name="Birren B."/>
        </authorList>
    </citation>
    <scope>NUCLEOTIDE SEQUENCE</scope>
    <source>
        <strain evidence="2">CBS 10737</strain>
    </source>
</reference>
<name>A0A1B9HUG2_9TREE</name>
<sequence length="213" mass="25317">MTSTNVVKSNTRLEYITEGTFGKIYTYPSEPVVYKVVKEDNHGIKLEEEYQLYIEISQCLDRPDNESKEGFKVPKPIAYFRNEKSSKILKIHDLKHSNLSSILELENEFNFPVFSIEKINSLNIKIINEFKNLFFSNELKLFLQEKEKEKEENQIRLFRLYFGREDIPIKIENLKEGIIKTDLSLDLKKFKILDKILKEKFNFNLPCFEFKNL</sequence>
<gene>
    <name evidence="1" type="ORF">I206_07292</name>
    <name evidence="2" type="ORF">I206_106487</name>
</gene>
<evidence type="ECO:0000313" key="1">
    <source>
        <dbReference type="EMBL" id="OCF46905.1"/>
    </source>
</evidence>
<reference evidence="1" key="1">
    <citation type="submission" date="2013-07" db="EMBL/GenBank/DDBJ databases">
        <title>The Genome Sequence of Cryptococcus pinus CBS10737.</title>
        <authorList>
            <consortium name="The Broad Institute Genome Sequencing Platform"/>
            <person name="Cuomo C."/>
            <person name="Litvintseva A."/>
            <person name="Chen Y."/>
            <person name="Heitman J."/>
            <person name="Sun S."/>
            <person name="Springer D."/>
            <person name="Dromer F."/>
            <person name="Young S.K."/>
            <person name="Zeng Q."/>
            <person name="Gargeya S."/>
            <person name="Fitzgerald M."/>
            <person name="Abouelleil A."/>
            <person name="Alvarado L."/>
            <person name="Berlin A.M."/>
            <person name="Chapman S.B."/>
            <person name="Dewar J."/>
            <person name="Goldberg J."/>
            <person name="Griggs A."/>
            <person name="Gujja S."/>
            <person name="Hansen M."/>
            <person name="Howarth C."/>
            <person name="Imamovic A."/>
            <person name="Larimer J."/>
            <person name="McCowan C."/>
            <person name="Murphy C."/>
            <person name="Pearson M."/>
            <person name="Priest M."/>
            <person name="Roberts A."/>
            <person name="Saif S."/>
            <person name="Shea T."/>
            <person name="Sykes S."/>
            <person name="Wortman J."/>
            <person name="Nusbaum C."/>
            <person name="Birren B."/>
        </authorList>
    </citation>
    <scope>NUCLEOTIDE SEQUENCE [LARGE SCALE GENOMIC DNA]</scope>
    <source>
        <strain evidence="1">CBS 10737</strain>
    </source>
</reference>
<evidence type="ECO:0000313" key="2">
    <source>
        <dbReference type="EMBL" id="WWC72525.1"/>
    </source>
</evidence>
<dbReference type="EMBL" id="KI894015">
    <property type="protein sequence ID" value="OCF46905.1"/>
    <property type="molecule type" value="Genomic_DNA"/>
</dbReference>
<evidence type="ECO:0008006" key="4">
    <source>
        <dbReference type="Google" id="ProtNLM"/>
    </source>
</evidence>
<evidence type="ECO:0000313" key="3">
    <source>
        <dbReference type="Proteomes" id="UP000094020"/>
    </source>
</evidence>
<dbReference type="Proteomes" id="UP000094020">
    <property type="component" value="Chromosome 9"/>
</dbReference>
<dbReference type="GeneID" id="30175661"/>
<accession>A0A1B9HUG2</accession>
<dbReference type="STRING" id="1296096.A0A1B9HUG2"/>
<dbReference type="RefSeq" id="XP_019008124.1">
    <property type="nucleotide sequence ID" value="XM_019158986.1"/>
</dbReference>
<proteinExistence type="predicted"/>
<dbReference type="OrthoDB" id="2993351at2759"/>
<dbReference type="KEGG" id="kpin:30175661"/>
<organism evidence="1">
    <name type="scientific">Kwoniella pini CBS 10737</name>
    <dbReference type="NCBI Taxonomy" id="1296096"/>
    <lineage>
        <taxon>Eukaryota</taxon>
        <taxon>Fungi</taxon>
        <taxon>Dikarya</taxon>
        <taxon>Basidiomycota</taxon>
        <taxon>Agaricomycotina</taxon>
        <taxon>Tremellomycetes</taxon>
        <taxon>Tremellales</taxon>
        <taxon>Cryptococcaceae</taxon>
        <taxon>Kwoniella</taxon>
    </lineage>
</organism>
<protein>
    <recommendedName>
        <fullName evidence="4">Protein kinase domain-containing protein</fullName>
    </recommendedName>
</protein>
<reference evidence="2" key="4">
    <citation type="submission" date="2024-02" db="EMBL/GenBank/DDBJ databases">
        <title>Comparative genomics of Cryptococcus and Kwoniella reveals pathogenesis evolution and contrasting modes of karyotype evolution via chromosome fusion or intercentromeric recombination.</title>
        <authorList>
            <person name="Coelho M.A."/>
            <person name="David-Palma M."/>
            <person name="Shea T."/>
            <person name="Bowers K."/>
            <person name="McGinley-Smith S."/>
            <person name="Mohammad A.W."/>
            <person name="Gnirke A."/>
            <person name="Yurkov A.M."/>
            <person name="Nowrousian M."/>
            <person name="Sun S."/>
            <person name="Cuomo C.A."/>
            <person name="Heitman J."/>
        </authorList>
    </citation>
    <scope>NUCLEOTIDE SEQUENCE</scope>
    <source>
        <strain evidence="2">CBS 10737</strain>
    </source>
</reference>
<keyword evidence="3" id="KW-1185">Reference proteome</keyword>
<dbReference type="AlphaFoldDB" id="A0A1B9HUG2"/>
<dbReference type="EMBL" id="CP144527">
    <property type="protein sequence ID" value="WWC72525.1"/>
    <property type="molecule type" value="Genomic_DNA"/>
</dbReference>
<reference evidence="1" key="3">
    <citation type="submission" date="2016-07" db="EMBL/GenBank/DDBJ databases">
        <title>Evolution of pathogenesis and genome organization in the Tremellales.</title>
        <authorList>
            <person name="Cuomo C."/>
            <person name="Litvintseva A."/>
            <person name="Heitman J."/>
            <person name="Chen Y."/>
            <person name="Sun S."/>
            <person name="Springer D."/>
            <person name="Dromer F."/>
            <person name="Young S."/>
            <person name="Zeng Q."/>
            <person name="Chapman S."/>
            <person name="Gujja S."/>
            <person name="Saif S."/>
            <person name="Birren B."/>
        </authorList>
    </citation>
    <scope>NUCLEOTIDE SEQUENCE</scope>
    <source>
        <strain evidence="1">CBS 10737</strain>
    </source>
</reference>